<dbReference type="GeneID" id="19878700"/>
<proteinExistence type="predicted"/>
<dbReference type="VEuPathDB" id="MicrosporidiaDB:VCUG_00817"/>
<evidence type="ECO:0000313" key="1">
    <source>
        <dbReference type="EMBL" id="ELA47735.1"/>
    </source>
</evidence>
<gene>
    <name evidence="1" type="ORF">VCUG_00817</name>
</gene>
<organism evidence="1 2">
    <name type="scientific">Vavraia culicis (isolate floridensis)</name>
    <name type="common">Microsporidian parasite</name>
    <dbReference type="NCBI Taxonomy" id="948595"/>
    <lineage>
        <taxon>Eukaryota</taxon>
        <taxon>Fungi</taxon>
        <taxon>Fungi incertae sedis</taxon>
        <taxon>Microsporidia</taxon>
        <taxon>Pleistophoridae</taxon>
        <taxon>Vavraia</taxon>
    </lineage>
</organism>
<dbReference type="InParanoid" id="L2GXA1"/>
<sequence>MFLRRLYTFRHNHNINHVYESKKFVLVADQTKIYFWDRKTKALRHTKTFKTEIQKIHKLENIGCDVLTGYADAEYKGWKECKKFVFQSVKRLFNGSICIKIASLAKACLKGAVIIGDEHKINVNGTLIKHKYGNLLDVQNLHGYFFASFEIGKICCVQERCLFEVFCINDVLVSFSWDQNSFYCCTLSGFLYKMELTVNALTSIVRAVQNAFEDGQTANISMHDIKDGLVTEQQYNVEELKISTLMVLDRYTDVGRKIKKVVAKDDVVVLHTVCGNLIFLNHNLEIEGFLEDVDDVFDRENGIYIVNGYDVTELEWGWR</sequence>
<name>L2GXA1_VAVCU</name>
<accession>L2GXA1</accession>
<dbReference type="RefSeq" id="XP_008073837.1">
    <property type="nucleotide sequence ID" value="XM_008075646.1"/>
</dbReference>
<dbReference type="AlphaFoldDB" id="L2GXA1"/>
<evidence type="ECO:0000313" key="2">
    <source>
        <dbReference type="Proteomes" id="UP000011081"/>
    </source>
</evidence>
<reference evidence="2" key="1">
    <citation type="submission" date="2011-03" db="EMBL/GenBank/DDBJ databases">
        <title>The genome sequence of Vavraia culicis strain floridensis.</title>
        <authorList>
            <consortium name="The Broad Institute Genome Sequencing Platform"/>
            <person name="Cuomo C."/>
            <person name="Becnel J."/>
            <person name="Sanscrainte N."/>
            <person name="Young S.K."/>
            <person name="Zeng Q."/>
            <person name="Gargeya S."/>
            <person name="Fitzgerald M."/>
            <person name="Haas B."/>
            <person name="Abouelleil A."/>
            <person name="Alvarado L."/>
            <person name="Arachchi H.M."/>
            <person name="Berlin A."/>
            <person name="Chapman S.B."/>
            <person name="Gearin G."/>
            <person name="Goldberg J."/>
            <person name="Griggs A."/>
            <person name="Gujja S."/>
            <person name="Hansen M."/>
            <person name="Heiman D."/>
            <person name="Howarth C."/>
            <person name="Larimer J."/>
            <person name="Lui A."/>
            <person name="MacDonald P.J.P."/>
            <person name="McCowen C."/>
            <person name="Montmayeur A."/>
            <person name="Murphy C."/>
            <person name="Neiman D."/>
            <person name="Pearson M."/>
            <person name="Priest M."/>
            <person name="Roberts A."/>
            <person name="Saif S."/>
            <person name="Shea T."/>
            <person name="Sisk P."/>
            <person name="Stolte C."/>
            <person name="Sykes S."/>
            <person name="Wortman J."/>
            <person name="Nusbaum C."/>
            <person name="Birren B."/>
        </authorList>
    </citation>
    <scope>NUCLEOTIDE SEQUENCE [LARGE SCALE GENOMIC DNA]</scope>
    <source>
        <strain evidence="2">floridensis</strain>
    </source>
</reference>
<protein>
    <submittedName>
        <fullName evidence="1">Uncharacterized protein</fullName>
    </submittedName>
</protein>
<dbReference type="HOGENOM" id="CLU_874886_0_0_1"/>
<dbReference type="Proteomes" id="UP000011081">
    <property type="component" value="Unassembled WGS sequence"/>
</dbReference>
<dbReference type="EMBL" id="GL877413">
    <property type="protein sequence ID" value="ELA47735.1"/>
    <property type="molecule type" value="Genomic_DNA"/>
</dbReference>
<dbReference type="OMA" id="NSFYCCT"/>
<dbReference type="OrthoDB" id="10357877at2759"/>
<keyword evidence="2" id="KW-1185">Reference proteome</keyword>